<dbReference type="AlphaFoldDB" id="A0A401ID75"/>
<protein>
    <submittedName>
        <fullName evidence="1">Lysine transporter LysE</fullName>
    </submittedName>
</protein>
<comment type="caution">
    <text evidence="1">The sequence shown here is derived from an EMBL/GenBank/DDBJ whole genome shotgun (WGS) entry which is preliminary data.</text>
</comment>
<dbReference type="EMBL" id="BDQK01000001">
    <property type="protein sequence ID" value="GBF79225.1"/>
    <property type="molecule type" value="Genomic_DNA"/>
</dbReference>
<gene>
    <name evidence="1" type="ORF">AsFPU1_0618</name>
</gene>
<proteinExistence type="predicted"/>
<sequence>MRHETQQTRILIHYFSCVNIVGWVKRGNDFDEKLIIFYPRCYPPFLRSQKYNMKFKISNLGYIKQAEIELGDLTIICGKNNTAHIPHFKKVVLNTTVFSNLF</sequence>
<accession>A0A401ID75</accession>
<name>A0A401ID75_APHSA</name>
<keyword evidence="2" id="KW-1185">Reference proteome</keyword>
<organism evidence="1 2">
    <name type="scientific">Aphanothece sacrum FPU1</name>
    <dbReference type="NCBI Taxonomy" id="1920663"/>
    <lineage>
        <taxon>Bacteria</taxon>
        <taxon>Bacillati</taxon>
        <taxon>Cyanobacteriota</taxon>
        <taxon>Cyanophyceae</taxon>
        <taxon>Oscillatoriophycideae</taxon>
        <taxon>Chroococcales</taxon>
        <taxon>Aphanothecaceae</taxon>
        <taxon>Aphanothece</taxon>
    </lineage>
</organism>
<evidence type="ECO:0000313" key="1">
    <source>
        <dbReference type="EMBL" id="GBF79225.1"/>
    </source>
</evidence>
<reference evidence="2" key="1">
    <citation type="submission" date="2017-05" db="EMBL/GenBank/DDBJ databases">
        <title>Physiological properties and genetic analysis related to exopolysaccharide production of fresh-water unicellular cyanobacterium Aphanothece sacrum, Suizenji Nori, that has been cultured as a food source in Japan.</title>
        <authorList>
            <person name="Kanesaki Y."/>
            <person name="Yoshikawa S."/>
            <person name="Ohki K."/>
        </authorList>
    </citation>
    <scope>NUCLEOTIDE SEQUENCE [LARGE SCALE GENOMIC DNA]</scope>
    <source>
        <strain evidence="2">FPU1</strain>
    </source>
</reference>
<dbReference type="OrthoDB" id="9801813at2"/>
<evidence type="ECO:0000313" key="2">
    <source>
        <dbReference type="Proteomes" id="UP000287247"/>
    </source>
</evidence>
<dbReference type="Proteomes" id="UP000287247">
    <property type="component" value="Unassembled WGS sequence"/>
</dbReference>